<keyword evidence="3" id="KW-0597">Phosphoprotein</keyword>
<evidence type="ECO:0000256" key="1">
    <source>
        <dbReference type="ARBA" id="ARBA00000085"/>
    </source>
</evidence>
<dbReference type="PANTHER" id="PTHR24421">
    <property type="entry name" value="NITRATE/NITRITE SENSOR PROTEIN NARX-RELATED"/>
    <property type="match status" value="1"/>
</dbReference>
<dbReference type="Proteomes" id="UP001500582">
    <property type="component" value="Unassembled WGS sequence"/>
</dbReference>
<keyword evidence="12" id="KW-1185">Reference proteome</keyword>
<evidence type="ECO:0000313" key="11">
    <source>
        <dbReference type="EMBL" id="GAA4336741.1"/>
    </source>
</evidence>
<evidence type="ECO:0000256" key="3">
    <source>
        <dbReference type="ARBA" id="ARBA00022553"/>
    </source>
</evidence>
<dbReference type="Gene3D" id="1.20.5.1930">
    <property type="match status" value="1"/>
</dbReference>
<dbReference type="CDD" id="cd16917">
    <property type="entry name" value="HATPase_UhpB-NarQ-NarX-like"/>
    <property type="match status" value="1"/>
</dbReference>
<comment type="catalytic activity">
    <reaction evidence="1">
        <text>ATP + protein L-histidine = ADP + protein N-phospho-L-histidine.</text>
        <dbReference type="EC" id="2.7.13.3"/>
    </reaction>
</comment>
<dbReference type="EC" id="2.7.13.3" evidence="2"/>
<evidence type="ECO:0000256" key="7">
    <source>
        <dbReference type="ARBA" id="ARBA00022840"/>
    </source>
</evidence>
<accession>A0ABP8HAN0</accession>
<dbReference type="PANTHER" id="PTHR24421:SF10">
    <property type="entry name" value="NITRATE_NITRITE SENSOR PROTEIN NARQ"/>
    <property type="match status" value="1"/>
</dbReference>
<keyword evidence="8" id="KW-0902">Two-component regulatory system</keyword>
<keyword evidence="9" id="KW-0472">Membrane</keyword>
<reference evidence="12" key="1">
    <citation type="journal article" date="2019" name="Int. J. Syst. Evol. Microbiol.">
        <title>The Global Catalogue of Microorganisms (GCM) 10K type strain sequencing project: providing services to taxonomists for standard genome sequencing and annotation.</title>
        <authorList>
            <consortium name="The Broad Institute Genomics Platform"/>
            <consortium name="The Broad Institute Genome Sequencing Center for Infectious Disease"/>
            <person name="Wu L."/>
            <person name="Ma J."/>
        </authorList>
    </citation>
    <scope>NUCLEOTIDE SEQUENCE [LARGE SCALE GENOMIC DNA]</scope>
    <source>
        <strain evidence="12">JCM 17705</strain>
    </source>
</reference>
<sequence length="277" mass="31236">MLQQDEEVITLIIAGTIMLLLLGMFIISFLFFYQRKHNNHLSEKTQLQSKFHQELLKTQIEVQEQTLNHISREIHDNIGQVLSFVKLSLATVKNMDTGQQHQKIDENRELIAQAINDLRDLSKSLSFERIKVVGLKSAIMREVDRINKSELIKAELEVKGDEYELGAQRELVLFRIFQEAFNNTLKYAFAANLKICLNYTADLFTLEIEDNGAGFSITDKLKENSGSGLKNMENRATLIGGTATISSEPGEGCSIKISLDPLVKQNYADGHYPNSAG</sequence>
<proteinExistence type="predicted"/>
<gene>
    <name evidence="11" type="ORF">GCM10023149_45830</name>
</gene>
<keyword evidence="5" id="KW-0547">Nucleotide-binding</keyword>
<keyword evidence="6" id="KW-0418">Kinase</keyword>
<evidence type="ECO:0000259" key="10">
    <source>
        <dbReference type="PROSITE" id="PS50109"/>
    </source>
</evidence>
<evidence type="ECO:0000256" key="5">
    <source>
        <dbReference type="ARBA" id="ARBA00022741"/>
    </source>
</evidence>
<keyword evidence="7" id="KW-0067">ATP-binding</keyword>
<dbReference type="PROSITE" id="PS50109">
    <property type="entry name" value="HIS_KIN"/>
    <property type="match status" value="1"/>
</dbReference>
<feature type="transmembrane region" description="Helical" evidence="9">
    <location>
        <begin position="12"/>
        <end position="33"/>
    </location>
</feature>
<organism evidence="11 12">
    <name type="scientific">Mucilaginibacter gynuensis</name>
    <dbReference type="NCBI Taxonomy" id="1302236"/>
    <lineage>
        <taxon>Bacteria</taxon>
        <taxon>Pseudomonadati</taxon>
        <taxon>Bacteroidota</taxon>
        <taxon>Sphingobacteriia</taxon>
        <taxon>Sphingobacteriales</taxon>
        <taxon>Sphingobacteriaceae</taxon>
        <taxon>Mucilaginibacter</taxon>
    </lineage>
</organism>
<dbReference type="InterPro" id="IPR011712">
    <property type="entry name" value="Sig_transdc_His_kin_sub3_dim/P"/>
</dbReference>
<evidence type="ECO:0000256" key="6">
    <source>
        <dbReference type="ARBA" id="ARBA00022777"/>
    </source>
</evidence>
<dbReference type="InterPro" id="IPR036890">
    <property type="entry name" value="HATPase_C_sf"/>
</dbReference>
<evidence type="ECO:0000256" key="9">
    <source>
        <dbReference type="SAM" id="Phobius"/>
    </source>
</evidence>
<evidence type="ECO:0000256" key="4">
    <source>
        <dbReference type="ARBA" id="ARBA00022679"/>
    </source>
</evidence>
<evidence type="ECO:0000256" key="8">
    <source>
        <dbReference type="ARBA" id="ARBA00023012"/>
    </source>
</evidence>
<feature type="domain" description="Histidine kinase" evidence="10">
    <location>
        <begin position="69"/>
        <end position="263"/>
    </location>
</feature>
<dbReference type="RefSeq" id="WP_345213527.1">
    <property type="nucleotide sequence ID" value="NZ_BAABFT010000017.1"/>
</dbReference>
<dbReference type="Pfam" id="PF07730">
    <property type="entry name" value="HisKA_3"/>
    <property type="match status" value="1"/>
</dbReference>
<dbReference type="InterPro" id="IPR005467">
    <property type="entry name" value="His_kinase_dom"/>
</dbReference>
<dbReference type="Pfam" id="PF02518">
    <property type="entry name" value="HATPase_c"/>
    <property type="match status" value="1"/>
</dbReference>
<dbReference type="SUPFAM" id="SSF55874">
    <property type="entry name" value="ATPase domain of HSP90 chaperone/DNA topoisomerase II/histidine kinase"/>
    <property type="match status" value="1"/>
</dbReference>
<comment type="caution">
    <text evidence="11">The sequence shown here is derived from an EMBL/GenBank/DDBJ whole genome shotgun (WGS) entry which is preliminary data.</text>
</comment>
<keyword evidence="9" id="KW-1133">Transmembrane helix</keyword>
<evidence type="ECO:0000313" key="12">
    <source>
        <dbReference type="Proteomes" id="UP001500582"/>
    </source>
</evidence>
<keyword evidence="9" id="KW-0812">Transmembrane</keyword>
<dbReference type="EMBL" id="BAABFT010000017">
    <property type="protein sequence ID" value="GAA4336741.1"/>
    <property type="molecule type" value="Genomic_DNA"/>
</dbReference>
<dbReference type="InterPro" id="IPR050482">
    <property type="entry name" value="Sensor_HK_TwoCompSys"/>
</dbReference>
<protein>
    <recommendedName>
        <fullName evidence="2">histidine kinase</fullName>
        <ecNumber evidence="2">2.7.13.3</ecNumber>
    </recommendedName>
</protein>
<dbReference type="InterPro" id="IPR003594">
    <property type="entry name" value="HATPase_dom"/>
</dbReference>
<name>A0ABP8HAN0_9SPHI</name>
<dbReference type="SMART" id="SM00387">
    <property type="entry name" value="HATPase_c"/>
    <property type="match status" value="1"/>
</dbReference>
<keyword evidence="4" id="KW-0808">Transferase</keyword>
<dbReference type="Gene3D" id="3.30.565.10">
    <property type="entry name" value="Histidine kinase-like ATPase, C-terminal domain"/>
    <property type="match status" value="1"/>
</dbReference>
<evidence type="ECO:0000256" key="2">
    <source>
        <dbReference type="ARBA" id="ARBA00012438"/>
    </source>
</evidence>